<reference evidence="1 2" key="1">
    <citation type="submission" date="2018-02" db="EMBL/GenBank/DDBJ databases">
        <title>Genomic Encyclopedia of Archaeal and Bacterial Type Strains, Phase II (KMG-II): from individual species to whole genera.</title>
        <authorList>
            <person name="Goeker M."/>
        </authorList>
    </citation>
    <scope>NUCLEOTIDE SEQUENCE [LARGE SCALE GENOMIC DNA]</scope>
    <source>
        <strain evidence="1 2">DSM 15099</strain>
    </source>
</reference>
<dbReference type="EMBL" id="PTIS01000008">
    <property type="protein sequence ID" value="PPK48326.1"/>
    <property type="molecule type" value="Genomic_DNA"/>
</dbReference>
<dbReference type="Proteomes" id="UP000239863">
    <property type="component" value="Unassembled WGS sequence"/>
</dbReference>
<evidence type="ECO:0000313" key="2">
    <source>
        <dbReference type="Proteomes" id="UP000239863"/>
    </source>
</evidence>
<comment type="caution">
    <text evidence="1">The sequence shown here is derived from an EMBL/GenBank/DDBJ whole genome shotgun (WGS) entry which is preliminary data.</text>
</comment>
<proteinExistence type="predicted"/>
<dbReference type="RefSeq" id="WP_104409901.1">
    <property type="nucleotide sequence ID" value="NZ_PTIS01000008.1"/>
</dbReference>
<gene>
    <name evidence="1" type="ORF">BD821_10887</name>
</gene>
<name>A0A2S6FXP3_9CLOT</name>
<sequence length="60" mass="6792">MSIPYRMNSCNAESYAIEILKAEAKIATCLSNLLCDEFVAKIHEVEKVCNDLIQIEIMDL</sequence>
<evidence type="ECO:0000313" key="1">
    <source>
        <dbReference type="EMBL" id="PPK48326.1"/>
    </source>
</evidence>
<organism evidence="1 2">
    <name type="scientific">Clostridium algidicarnis DSM 15099</name>
    <dbReference type="NCBI Taxonomy" id="1121295"/>
    <lineage>
        <taxon>Bacteria</taxon>
        <taxon>Bacillati</taxon>
        <taxon>Bacillota</taxon>
        <taxon>Clostridia</taxon>
        <taxon>Eubacteriales</taxon>
        <taxon>Clostridiaceae</taxon>
        <taxon>Clostridium</taxon>
    </lineage>
</organism>
<dbReference type="AlphaFoldDB" id="A0A2S6FXP3"/>
<protein>
    <submittedName>
        <fullName evidence="1">Uncharacterized protein</fullName>
    </submittedName>
</protein>
<accession>A0A2S6FXP3</accession>